<proteinExistence type="predicted"/>
<dbReference type="Pfam" id="PF02518">
    <property type="entry name" value="HATPase_c"/>
    <property type="match status" value="1"/>
</dbReference>
<reference evidence="3" key="1">
    <citation type="submission" date="2020-10" db="EMBL/GenBank/DDBJ databases">
        <title>Genome Sequence of ESBL Producing Zambian Clinical Strains.</title>
        <authorList>
            <person name="Shawa M."/>
            <person name="Furuta Y."/>
            <person name="Simbotwe M."/>
            <person name="Mulenga E."/>
            <person name="Mubanga M."/>
            <person name="Mulenga G."/>
            <person name="Kaile C."/>
            <person name="Zorigt T."/>
            <person name="Hang'ombe B."/>
            <person name="Higashi H."/>
        </authorList>
    </citation>
    <scope>NUCLEOTIDE SEQUENCE</scope>
    <source>
        <strain evidence="3">Zam_UTH_09</strain>
    </source>
</reference>
<evidence type="ECO:0000259" key="2">
    <source>
        <dbReference type="Pfam" id="PF02518"/>
    </source>
</evidence>
<feature type="region of interest" description="Disordered" evidence="1">
    <location>
        <begin position="1"/>
        <end position="20"/>
    </location>
</feature>
<gene>
    <name evidence="3" type="ORF">KPZU09_26410</name>
</gene>
<dbReference type="Gene3D" id="3.30.565.10">
    <property type="entry name" value="Histidine kinase-like ATPase, C-terminal domain"/>
    <property type="match status" value="1"/>
</dbReference>
<dbReference type="AlphaFoldDB" id="A0A919HSA7"/>
<comment type="caution">
    <text evidence="3">The sequence shown here is derived from an EMBL/GenBank/DDBJ whole genome shotgun (WGS) entry which is preliminary data.</text>
</comment>
<dbReference type="SUPFAM" id="SSF55874">
    <property type="entry name" value="ATPase domain of HSP90 chaperone/DNA topoisomerase II/histidine kinase"/>
    <property type="match status" value="1"/>
</dbReference>
<dbReference type="EMBL" id="BNFF01000001">
    <property type="protein sequence ID" value="GHK52905.1"/>
    <property type="molecule type" value="Genomic_DNA"/>
</dbReference>
<organism evidence="3 4">
    <name type="scientific">Klebsiella pneumoniae</name>
    <dbReference type="NCBI Taxonomy" id="573"/>
    <lineage>
        <taxon>Bacteria</taxon>
        <taxon>Pseudomonadati</taxon>
        <taxon>Pseudomonadota</taxon>
        <taxon>Gammaproteobacteria</taxon>
        <taxon>Enterobacterales</taxon>
        <taxon>Enterobacteriaceae</taxon>
        <taxon>Klebsiella/Raoultella group</taxon>
        <taxon>Klebsiella</taxon>
        <taxon>Klebsiella pneumoniae complex</taxon>
    </lineage>
</organism>
<evidence type="ECO:0000313" key="3">
    <source>
        <dbReference type="EMBL" id="GHK52905.1"/>
    </source>
</evidence>
<protein>
    <recommendedName>
        <fullName evidence="2">Histidine kinase/HSP90-like ATPase domain-containing protein</fullName>
    </recommendedName>
</protein>
<dbReference type="Proteomes" id="UP000655094">
    <property type="component" value="Unassembled WGS sequence"/>
</dbReference>
<dbReference type="InterPro" id="IPR003594">
    <property type="entry name" value="HATPase_dom"/>
</dbReference>
<dbReference type="InterPro" id="IPR036890">
    <property type="entry name" value="HATPase_C_sf"/>
</dbReference>
<feature type="domain" description="Histidine kinase/HSP90-like ATPase" evidence="2">
    <location>
        <begin position="6"/>
        <end position="59"/>
    </location>
</feature>
<name>A0A919HSA7_KLEPN</name>
<evidence type="ECO:0000256" key="1">
    <source>
        <dbReference type="SAM" id="MobiDB-lite"/>
    </source>
</evidence>
<sequence length="59" mass="6626">MPLRDDLFQRPSALSTQASREDRGGLGLLIVKRMLELHGGDIRLVESVSGARFRFFVPL</sequence>
<accession>A0A919HSA7</accession>
<evidence type="ECO:0000313" key="4">
    <source>
        <dbReference type="Proteomes" id="UP000655094"/>
    </source>
</evidence>